<dbReference type="CDD" id="cd02440">
    <property type="entry name" value="AdoMet_MTases"/>
    <property type="match status" value="1"/>
</dbReference>
<evidence type="ECO:0000313" key="2">
    <source>
        <dbReference type="Proteomes" id="UP000516148"/>
    </source>
</evidence>
<dbReference type="SUPFAM" id="SSF53335">
    <property type="entry name" value="S-adenosyl-L-methionine-dependent methyltransferases"/>
    <property type="match status" value="1"/>
</dbReference>
<proteinExistence type="predicted"/>
<dbReference type="PANTHER" id="PTHR43861">
    <property type="entry name" value="TRANS-ACONITATE 2-METHYLTRANSFERASE-RELATED"/>
    <property type="match status" value="1"/>
</dbReference>
<accession>A0A7H0LDD0</accession>
<dbReference type="EMBL" id="CP061038">
    <property type="protein sequence ID" value="QNQ07683.1"/>
    <property type="molecule type" value="Genomic_DNA"/>
</dbReference>
<keyword evidence="2" id="KW-1185">Reference proteome</keyword>
<organism evidence="1 2">
    <name type="scientific">Sphingomonas alpina</name>
    <dbReference type="NCBI Taxonomy" id="653931"/>
    <lineage>
        <taxon>Bacteria</taxon>
        <taxon>Pseudomonadati</taxon>
        <taxon>Pseudomonadota</taxon>
        <taxon>Alphaproteobacteria</taxon>
        <taxon>Sphingomonadales</taxon>
        <taxon>Sphingomonadaceae</taxon>
        <taxon>Sphingomonas</taxon>
    </lineage>
</organism>
<dbReference type="GO" id="GO:0032259">
    <property type="term" value="P:methylation"/>
    <property type="evidence" value="ECO:0007669"/>
    <property type="project" value="UniProtKB-KW"/>
</dbReference>
<dbReference type="GO" id="GO:0008168">
    <property type="term" value="F:methyltransferase activity"/>
    <property type="evidence" value="ECO:0007669"/>
    <property type="project" value="UniProtKB-KW"/>
</dbReference>
<keyword evidence="1" id="KW-0808">Transferase</keyword>
<dbReference type="Gene3D" id="3.40.50.150">
    <property type="entry name" value="Vaccinia Virus protein VP39"/>
    <property type="match status" value="1"/>
</dbReference>
<dbReference type="KEGG" id="spap:H3Z74_12720"/>
<gene>
    <name evidence="1" type="ORF">H3Z74_12720</name>
</gene>
<keyword evidence="1" id="KW-0489">Methyltransferase</keyword>
<dbReference type="InterPro" id="IPR029063">
    <property type="entry name" value="SAM-dependent_MTases_sf"/>
</dbReference>
<name>A0A7H0LDD0_9SPHN</name>
<sequence>MPSYAFKTSRFEAQPDWPESWRVSHHHDDVEIWGGKSNPGYTRMYDQRRKRVLDALSSIASPGAKLLDLAAAQGNYTLAATAMGYRVTWNDLRADLVDYVKLKSPLAAQVEFVPGNIFDLGDRFASAFDVALALEVVEHVAHPDQFLAQLATVVKPGGHLVISTPNGGYFLNRLPRFSDCPDASIYEDQQFKPDSDGHIFLLHQDEIVSLSKRAGLELVRHEMFTNPLSAGHAKTAGLHRILPGAAIDAVERVTALLPDAFTRKLSAASVTVLRRPS</sequence>
<protein>
    <submittedName>
        <fullName evidence="1">Methyltransferase domain-containing protein</fullName>
    </submittedName>
</protein>
<reference evidence="1 2" key="1">
    <citation type="submission" date="2020-09" db="EMBL/GenBank/DDBJ databases">
        <title>Sphingomonas sp., a new species isolated from pork steak.</title>
        <authorList>
            <person name="Heidler von Heilborn D."/>
        </authorList>
    </citation>
    <scope>NUCLEOTIDE SEQUENCE [LARGE SCALE GENOMIC DNA]</scope>
    <source>
        <strain evidence="2">S8-3T</strain>
    </source>
</reference>
<dbReference type="Pfam" id="PF13489">
    <property type="entry name" value="Methyltransf_23"/>
    <property type="match status" value="1"/>
</dbReference>
<dbReference type="Proteomes" id="UP000516148">
    <property type="component" value="Chromosome"/>
</dbReference>
<dbReference type="AlphaFoldDB" id="A0A7H0LDD0"/>
<dbReference type="RefSeq" id="WP_187760031.1">
    <property type="nucleotide sequence ID" value="NZ_CP061038.1"/>
</dbReference>
<evidence type="ECO:0000313" key="1">
    <source>
        <dbReference type="EMBL" id="QNQ07683.1"/>
    </source>
</evidence>